<proteinExistence type="predicted"/>
<dbReference type="PANTHER" id="PTHR22605:SF1">
    <property type="entry name" value="RZ-TYPE DOMAIN-CONTAINING PROTEIN"/>
    <property type="match status" value="1"/>
</dbReference>
<keyword evidence="1" id="KW-0175">Coiled coil</keyword>
<reference evidence="2" key="1">
    <citation type="submission" date="2016-10" db="EMBL/GenBank/DDBJ databases">
        <authorList>
            <person name="Benchimol M."/>
            <person name="Almeida L.G."/>
            <person name="Vasconcelos A.T."/>
            <person name="Perreira-Neves A."/>
            <person name="Rosa I.A."/>
            <person name="Tasca T."/>
            <person name="Bogo M.R."/>
            <person name="de Souza W."/>
        </authorList>
    </citation>
    <scope>NUCLEOTIDE SEQUENCE [LARGE SCALE GENOMIC DNA]</scope>
    <source>
        <strain evidence="2">K</strain>
    </source>
</reference>
<organism evidence="2 3">
    <name type="scientific">Tritrichomonas foetus</name>
    <dbReference type="NCBI Taxonomy" id="1144522"/>
    <lineage>
        <taxon>Eukaryota</taxon>
        <taxon>Metamonada</taxon>
        <taxon>Parabasalia</taxon>
        <taxon>Tritrichomonadida</taxon>
        <taxon>Tritrichomonadidae</taxon>
        <taxon>Tritrichomonas</taxon>
    </lineage>
</organism>
<evidence type="ECO:0000313" key="3">
    <source>
        <dbReference type="Proteomes" id="UP000179807"/>
    </source>
</evidence>
<gene>
    <name evidence="2" type="ORF">TRFO_08193</name>
</gene>
<accession>A0A1J4JLA0</accession>
<dbReference type="Gene3D" id="3.40.50.300">
    <property type="entry name" value="P-loop containing nucleotide triphosphate hydrolases"/>
    <property type="match status" value="2"/>
</dbReference>
<evidence type="ECO:0000313" key="2">
    <source>
        <dbReference type="EMBL" id="OHS99888.1"/>
    </source>
</evidence>
<feature type="coiled-coil region" evidence="1">
    <location>
        <begin position="2779"/>
        <end position="2810"/>
    </location>
</feature>
<dbReference type="GeneID" id="94828850"/>
<dbReference type="GO" id="GO:0004842">
    <property type="term" value="F:ubiquitin-protein transferase activity"/>
    <property type="evidence" value="ECO:0007669"/>
    <property type="project" value="InterPro"/>
</dbReference>
<dbReference type="InterPro" id="IPR027417">
    <property type="entry name" value="P-loop_NTPase"/>
</dbReference>
<keyword evidence="3" id="KW-1185">Reference proteome</keyword>
<dbReference type="Proteomes" id="UP000179807">
    <property type="component" value="Unassembled WGS sequence"/>
</dbReference>
<dbReference type="OrthoDB" id="2423195at2759"/>
<name>A0A1J4JLA0_9EUKA</name>
<comment type="caution">
    <text evidence="2">The sequence shown here is derived from an EMBL/GenBank/DDBJ whole genome shotgun (WGS) entry which is preliminary data.</text>
</comment>
<dbReference type="EMBL" id="MLAK01000982">
    <property type="protein sequence ID" value="OHS99888.1"/>
    <property type="molecule type" value="Genomic_DNA"/>
</dbReference>
<dbReference type="SUPFAM" id="SSF52540">
    <property type="entry name" value="P-loop containing nucleoside triphosphate hydrolases"/>
    <property type="match status" value="2"/>
</dbReference>
<dbReference type="GO" id="GO:0016887">
    <property type="term" value="F:ATP hydrolysis activity"/>
    <property type="evidence" value="ECO:0007669"/>
    <property type="project" value="InterPro"/>
</dbReference>
<dbReference type="InterPro" id="IPR031248">
    <property type="entry name" value="RNF213"/>
</dbReference>
<evidence type="ECO:0000256" key="1">
    <source>
        <dbReference type="SAM" id="Coils"/>
    </source>
</evidence>
<sequence>MTDKHKDSANSIEIRINQIFEKGIVRITRSEISVSIMISDDSPSYVNSTDYYQRTISFDELKSLDLSINLLFGSNNELKEEVKKKYLHYQKCFKKANDIQNNIIALFKFGKKIVIKNKKFIDLSEKDEANIIQMIEIFQSKWNSFNLLKDGAPDYPPFLTTENLLHFGHLIQSEQFKKTDKADTDFFLLLRKMFARQFETADFEVIKKKAFPKNFQFDDPVLCACLLFHSIYDSIKHKTLGYEEWNYKRFQYYEFLQKQNEIESFYQSIEKKVEAIESNFLYHNIHLIQVNKPIESNHIFKFIYSKLCGGRDHYFFEVVHCLETTNIEDFISDASQNKLKEFNIPYLFIINPEFLTITNQLILQETINSRMIAVPDLSKQKIMIITSSQQFLPQYHENYMTYFDDKKSEFDIDEVTILREMGFSATFHSGVPFFIELVKSSQPGCGKTQYIQKKYQNKYYKSFFISLDNQEIPREILSLSSQPRIFHLQFSDHMMEKGILFWTLFYQIFYYGYALIPSGVPLNFTNHQRDGHLKDVIIFEIPSFFNKHDDFTNYNSFPLSISNYQAEDIKTVKNNIITTKKKSITTNEALGFQEFDKNANAPYIIGIKNYDVKDLKEFICTFYAKAFPDQEIPEIHFRVVGMIKKYLNKYSTLFLQQLMRYNSSLSSLNQLSSNTVHQIFHVFFKLLSLSALYTYRILPKNFYGFTFLVIDNLFCDLPHKKFTFYTTRDNSEFEQFGTQLNNIIQLVFIHNFHDKSDLKLFPKRFFSTTTFYEEQIRIFENANPASFIAKTQITWATLYRLSTILLRSYLYQSTILGGNTGCGKTSTLMLIYEYFKIPYNDEFYQLKFDIGKTLNCHGGITYQDIQLHLQQVSQSQRPHLVLFDEMNTSPASSYIEHLFLNKINKNHRPRIVFIGALNPWQEINPISYRLSKIGMPQIIRDERQNCTLFKCSDINKPEKISKYMYHVHKPQESTKDIIINFDPIAITENEEIFYPNEEREAMHSIIHDVMKNQVNNTTDFEELSKLVDECILFVRQLMNEHAVISYRDIERLMIIYIYLYKLVYNDDSYQIKWDFKKFIPCLSVIVVFVLRLAQYQEIPIKKDSMKKIFVKNFIKLQQIHKNDELIKIDEKNNLVKIEIRTLLLEKICGITKYKKGVQTNVIKEDFMKFVYIYNWSYLCDDKIWKFSSTFIHLFVMDLCLKCKLPCFVIGMPGTSKSFAIELLKNKYRDRLEIFTYLSSRTSSPDGIKSQYYDAAYLEMKRKSDTNTEYYSLVFIDEMGNANINPSRPLKFLHSILDNGIELNHTGYTNKIATIGVSNYAMDFANMNRGVLVFTELPTQENIISVFSNDLEKYSLKENKKDFDFIEKRLISNVIQNDKIKLVFQNLWPVCQPKTIALRSIYTMRNLLTREILSFNKDSIYNISRELFNARRLFEQGDCNQYKNLPQCAIDMLKNMKATLDKNVTVDNMYCFLDRIKSSTATKSLSIFTKNFDALEFFDDFDCIFKQETKTESQLKFHKFFAEDFKESPENISHAALMNIIQSISDKDKNQRLLLVGNHPVIDAILDLLNTGTSNSDKNTRLVTLGSGFSSQFRMEDTSFFIVMIANIESLADKENPFSLPFLDRTETIYLDWDIIAPYYLKIRFPECSTDKSIEQIKQNIDKELEKHQKYETIEPQVLHLNIKHLYDCINKLYQNNQPINAFSDDYFNILITQRWEKGIKVIITTKSRIFEDIFIPDDHEVGVLIKDESKIQNLAQLETQMNEFYNQKSNLIVIIRCSTYDEMHFAHIKTFFDTYQNHHVDKILHCFIVFFGIDISTSKPKPTVKWPILSIEDISIHKEFNDSFSVKQIQNFCYEVNHIHHVTPSNEITYIFNQLLNNIIEYYEDKFTQEKVKERFYDYLSIANIKCADLILRSNISFDINLVENNFISYHSQFLENINNTIREEFQAFFYFGFASQYTTENSVTYLIDYLIKIPNLKSMINTHLINFDSCAVLMHDYLDSLITNKFIDSENSKIKVAKEFERRIMTIPNKTIKDKRNIIQKIISGFYEIIETPTFKENGIFNIFFPKKYFSDSFIDFSFFTEYAGFRKIAGLNLFPIIEKIHSLNNDYYSEEHKNVFWNNYLIKSIINISKTCQNIDRNIDKNNDETNYTILSILENQINTITEFYDQVIYTEGNDTNVPNYDKIISIFPSNIMYTYSENINSRNQKRSIKTSRNQCIDLKEICKKNIKLENRDDFHLYNAVSKLNFMNENSQIWNDVGNNTFYEYVIHVAKNSVGDLTKPQAKSFVASFLLLHILKQFNHSTTITNLYKDFNYPDIPEYQDEKVKPNLIFSQIIVDKSDDGYIKEQLGKKVISILQKLSTLKSYKEIDSTKIQNKNYLSENNLIEEIQDFIDGKASKKFNEWLFTYYLDPKGISLLTHSLLQVCINPNDDQAFKQLSKVLNPYNNEEKLTIPFLTKVEESLTNDEDLKSIKHPLDITKGVFQFNSNTQFYFISPTEPILSVILYQMIVCGPINDYPLIAFILKHNQFFTTFSSMQRLMDMILNLRFQFSRKPIVLPILFMNSTLFPNKDSDSLPSIFDFEVNKPFSDIDLTLIEKMLIEKGEFANLKGLSAYEQIKRIWKHFIIEYNSCVTELNKILSPEQERKGHDNNIIQKEENVMNIVLPRMLITSLNIKDFLFPVIYSQGKLSGWKIEAIEENIRKLLLKDSPASYPTIELINDFLGFSNEDYQNLFSVIHNMDLDEIEVDFTENEEKSKMEMQIYIMYYLLHLYLEKDQEFQNECQNENDSENDEYKEIEHKIKEKIDEYNDTIISSINDSLRNSSIENDLYDIIHQDIFENNTLRISESKKPHTAIFAFLPENVRNVFKSNEQLQNWFTK</sequence>
<dbReference type="PANTHER" id="PTHR22605">
    <property type="entry name" value="RZ-TYPE DOMAIN-CONTAINING PROTEIN"/>
    <property type="match status" value="1"/>
</dbReference>
<protein>
    <submittedName>
        <fullName evidence="2">Uncharacterized protein</fullName>
    </submittedName>
</protein>
<dbReference type="VEuPathDB" id="TrichDB:TRFO_08193"/>
<dbReference type="RefSeq" id="XP_068353025.1">
    <property type="nucleotide sequence ID" value="XM_068494146.1"/>
</dbReference>